<evidence type="ECO:0000313" key="4">
    <source>
        <dbReference type="Proteomes" id="UP001165381"/>
    </source>
</evidence>
<dbReference type="InterPro" id="IPR050697">
    <property type="entry name" value="Adenylyl/Guanylyl_Cyclase_3/4"/>
</dbReference>
<feature type="transmembrane region" description="Helical" evidence="1">
    <location>
        <begin position="129"/>
        <end position="147"/>
    </location>
</feature>
<name>A0ABT0QCV8_9FLAO</name>
<keyword evidence="1" id="KW-0812">Transmembrane</keyword>
<organism evidence="3 4">
    <name type="scientific">Jejuia spongiicola</name>
    <dbReference type="NCBI Taxonomy" id="2942207"/>
    <lineage>
        <taxon>Bacteria</taxon>
        <taxon>Pseudomonadati</taxon>
        <taxon>Bacteroidota</taxon>
        <taxon>Flavobacteriia</taxon>
        <taxon>Flavobacteriales</taxon>
        <taxon>Flavobacteriaceae</taxon>
        <taxon>Jejuia</taxon>
    </lineage>
</organism>
<dbReference type="Gene3D" id="3.30.70.1230">
    <property type="entry name" value="Nucleotide cyclase"/>
    <property type="match status" value="1"/>
</dbReference>
<feature type="transmembrane region" description="Helical" evidence="1">
    <location>
        <begin position="51"/>
        <end position="69"/>
    </location>
</feature>
<proteinExistence type="predicted"/>
<dbReference type="Pfam" id="PF00211">
    <property type="entry name" value="Guanylate_cyc"/>
    <property type="match status" value="1"/>
</dbReference>
<evidence type="ECO:0000259" key="2">
    <source>
        <dbReference type="PROSITE" id="PS50125"/>
    </source>
</evidence>
<dbReference type="PANTHER" id="PTHR43081">
    <property type="entry name" value="ADENYLATE CYCLASE, TERMINAL-DIFFERENTIATION SPECIFIC-RELATED"/>
    <property type="match status" value="1"/>
</dbReference>
<feature type="transmembrane region" description="Helical" evidence="1">
    <location>
        <begin position="81"/>
        <end position="109"/>
    </location>
</feature>
<dbReference type="SUPFAM" id="SSF55073">
    <property type="entry name" value="Nucleotide cyclase"/>
    <property type="match status" value="1"/>
</dbReference>
<dbReference type="CDD" id="cd07302">
    <property type="entry name" value="CHD"/>
    <property type="match status" value="1"/>
</dbReference>
<dbReference type="InterPro" id="IPR029787">
    <property type="entry name" value="Nucleotide_cyclase"/>
</dbReference>
<protein>
    <submittedName>
        <fullName evidence="3">Adenylate/guanylate cyclase domain-containing protein</fullName>
    </submittedName>
</protein>
<comment type="caution">
    <text evidence="3">The sequence shown here is derived from an EMBL/GenBank/DDBJ whole genome shotgun (WGS) entry which is preliminary data.</text>
</comment>
<gene>
    <name evidence="3" type="ORF">M3P09_07255</name>
</gene>
<dbReference type="Proteomes" id="UP001165381">
    <property type="component" value="Unassembled WGS sequence"/>
</dbReference>
<keyword evidence="1" id="KW-0472">Membrane</keyword>
<dbReference type="RefSeq" id="WP_249972588.1">
    <property type="nucleotide sequence ID" value="NZ_JAMFLZ010000002.1"/>
</dbReference>
<dbReference type="InterPro" id="IPR001054">
    <property type="entry name" value="A/G_cyclase"/>
</dbReference>
<dbReference type="PANTHER" id="PTHR43081:SF1">
    <property type="entry name" value="ADENYLATE CYCLASE, TERMINAL-DIFFERENTIATION SPECIFIC"/>
    <property type="match status" value="1"/>
</dbReference>
<evidence type="ECO:0000256" key="1">
    <source>
        <dbReference type="SAM" id="Phobius"/>
    </source>
</evidence>
<keyword evidence="4" id="KW-1185">Reference proteome</keyword>
<keyword evidence="1" id="KW-1133">Transmembrane helix</keyword>
<dbReference type="EMBL" id="JAMFLZ010000002">
    <property type="protein sequence ID" value="MCL6294785.1"/>
    <property type="molecule type" value="Genomic_DNA"/>
</dbReference>
<evidence type="ECO:0000313" key="3">
    <source>
        <dbReference type="EMBL" id="MCL6294785.1"/>
    </source>
</evidence>
<reference evidence="3" key="1">
    <citation type="submission" date="2022-05" db="EMBL/GenBank/DDBJ databases">
        <authorList>
            <person name="Park J.-S."/>
        </authorList>
    </citation>
    <scope>NUCLEOTIDE SEQUENCE</scope>
    <source>
        <strain evidence="3">2012CJ34-3</strain>
    </source>
</reference>
<feature type="domain" description="Guanylate cyclase" evidence="2">
    <location>
        <begin position="176"/>
        <end position="305"/>
    </location>
</feature>
<accession>A0ABT0QCV8</accession>
<dbReference type="PROSITE" id="PS50125">
    <property type="entry name" value="GUANYLATE_CYCLASE_2"/>
    <property type="match status" value="1"/>
</dbReference>
<feature type="transmembrane region" description="Helical" evidence="1">
    <location>
        <begin position="7"/>
        <end position="31"/>
    </location>
</feature>
<sequence length="358" mass="41978">MRLKKFIISLLQSIIFWTLAFFLFIFLKYNGLEKELEVYTDETLYLPVSEFYQFALILGFTIGIFYAIIEFLFDKFFREKLVLGVNIIIKSLIYFILIIIVLSVFSVFIEEQIDIDLPNDRGWWHNDPFFWNTILYFIVSSIIFSLIKISNDKFGPGVFLNMLLGKYKKPKEEERILMFVDLKDSTKIAEHLGHEAYSRFIQDCFSDLNSVLRAYEADIYQYVGDEAVISWNTKKGFRKNNCVNLFFAFLDKLNSRQKYYLQRYNYEPKFKAGLHCGKLMIAEVGTIKKELAYHGDVINTASRIQGLCNKFNSELLVSQPLLDRSLIALKYKALLIGDTELKGREEKLKIYSVTREIT</sequence>